<keyword evidence="2 5" id="KW-0548">Nucleotidyltransferase</keyword>
<evidence type="ECO:0000313" key="6">
    <source>
        <dbReference type="EMBL" id="RHA39006.1"/>
    </source>
</evidence>
<gene>
    <name evidence="6" type="primary">cofC</name>
    <name evidence="5" type="synonym">fbiD</name>
    <name evidence="6" type="ORF">D1825_12715</name>
</gene>
<name>A0A413RJV9_9CELL</name>
<comment type="function">
    <text evidence="5">Guanylyltransferase that catalyzes the activation of phosphoenolpyruvate (PEP) as enolpyruvoyl-2-diphospho-5'-guanosine, via the condensation of PEP with GTP. It is involved in the biosynthesis of coenzyme F420, a hydride carrier cofactor.</text>
</comment>
<comment type="catalytic activity">
    <reaction evidence="5">
        <text>phosphoenolpyruvate + GTP + H(+) = enolpyruvoyl-2-diphospho-5'-guanosine + diphosphate</text>
        <dbReference type="Rhea" id="RHEA:30519"/>
        <dbReference type="ChEBI" id="CHEBI:15378"/>
        <dbReference type="ChEBI" id="CHEBI:33019"/>
        <dbReference type="ChEBI" id="CHEBI:37565"/>
        <dbReference type="ChEBI" id="CHEBI:58702"/>
        <dbReference type="ChEBI" id="CHEBI:143701"/>
        <dbReference type="EC" id="2.7.7.105"/>
    </reaction>
</comment>
<organism evidence="6 7">
    <name type="scientific">Cellulomonas rhizosphaerae</name>
    <dbReference type="NCBI Taxonomy" id="2293719"/>
    <lineage>
        <taxon>Bacteria</taxon>
        <taxon>Bacillati</taxon>
        <taxon>Actinomycetota</taxon>
        <taxon>Actinomycetes</taxon>
        <taxon>Micrococcales</taxon>
        <taxon>Cellulomonadaceae</taxon>
        <taxon>Cellulomonas</taxon>
    </lineage>
</organism>
<dbReference type="EMBL" id="QWKP01000208">
    <property type="protein sequence ID" value="RHA39006.1"/>
    <property type="molecule type" value="Genomic_DNA"/>
</dbReference>
<evidence type="ECO:0000256" key="3">
    <source>
        <dbReference type="ARBA" id="ARBA00022741"/>
    </source>
</evidence>
<evidence type="ECO:0000256" key="2">
    <source>
        <dbReference type="ARBA" id="ARBA00022695"/>
    </source>
</evidence>
<keyword evidence="1 5" id="KW-0808">Transferase</keyword>
<evidence type="ECO:0000256" key="1">
    <source>
        <dbReference type="ARBA" id="ARBA00022679"/>
    </source>
</evidence>
<keyword evidence="4 5" id="KW-0342">GTP-binding</keyword>
<dbReference type="SUPFAM" id="SSF53448">
    <property type="entry name" value="Nucleotide-diphospho-sugar transferases"/>
    <property type="match status" value="1"/>
</dbReference>
<dbReference type="GO" id="GO:0052645">
    <property type="term" value="P:F420-0 metabolic process"/>
    <property type="evidence" value="ECO:0007669"/>
    <property type="project" value="UniProtKB-UniRule"/>
</dbReference>
<proteinExistence type="inferred from homology"/>
<dbReference type="InterPro" id="IPR002835">
    <property type="entry name" value="CofC"/>
</dbReference>
<dbReference type="EC" id="2.7.7.105" evidence="5"/>
<dbReference type="GO" id="GO:0005525">
    <property type="term" value="F:GTP binding"/>
    <property type="evidence" value="ECO:0007669"/>
    <property type="project" value="UniProtKB-KW"/>
</dbReference>
<dbReference type="InterPro" id="IPR029044">
    <property type="entry name" value="Nucleotide-diphossugar_trans"/>
</dbReference>
<keyword evidence="7" id="KW-1185">Reference proteome</keyword>
<dbReference type="Gene3D" id="3.90.550.10">
    <property type="entry name" value="Spore Coat Polysaccharide Biosynthesis Protein SpsA, Chain A"/>
    <property type="match status" value="1"/>
</dbReference>
<evidence type="ECO:0000313" key="7">
    <source>
        <dbReference type="Proteomes" id="UP000283374"/>
    </source>
</evidence>
<reference evidence="6 7" key="1">
    <citation type="submission" date="2018-08" db="EMBL/GenBank/DDBJ databases">
        <title>Cellulomonas rhizosphaerae sp. nov., a novel actinomycete isolated from soil.</title>
        <authorList>
            <person name="Tian Y."/>
        </authorList>
    </citation>
    <scope>NUCLEOTIDE SEQUENCE [LARGE SCALE GENOMIC DNA]</scope>
    <source>
        <strain evidence="6 7">NEAU-TCZ24</strain>
    </source>
</reference>
<comment type="similarity">
    <text evidence="5">Belongs to the CofC family.</text>
</comment>
<evidence type="ECO:0000256" key="5">
    <source>
        <dbReference type="HAMAP-Rule" id="MF_02114"/>
    </source>
</evidence>
<dbReference type="Proteomes" id="UP000283374">
    <property type="component" value="Unassembled WGS sequence"/>
</dbReference>
<dbReference type="GO" id="GO:0043814">
    <property type="term" value="F:phospholactate guanylyltransferase activity"/>
    <property type="evidence" value="ECO:0007669"/>
    <property type="project" value="InterPro"/>
</dbReference>
<dbReference type="AlphaFoldDB" id="A0A413RJV9"/>
<feature type="binding site" evidence="5">
    <location>
        <position position="167"/>
    </location>
    <ligand>
        <name>phosphoenolpyruvate</name>
        <dbReference type="ChEBI" id="CHEBI:58702"/>
    </ligand>
</feature>
<feature type="binding site" evidence="5">
    <location>
        <position position="164"/>
    </location>
    <ligand>
        <name>phosphoenolpyruvate</name>
        <dbReference type="ChEBI" id="CHEBI:58702"/>
    </ligand>
</feature>
<dbReference type="PANTHER" id="PTHR40392:SF1">
    <property type="entry name" value="2-PHOSPHO-L-LACTATE GUANYLYLTRANSFERASE"/>
    <property type="match status" value="1"/>
</dbReference>
<feature type="binding site" evidence="5">
    <location>
        <position position="148"/>
    </location>
    <ligand>
        <name>phosphoenolpyruvate</name>
        <dbReference type="ChEBI" id="CHEBI:58702"/>
    </ligand>
</feature>
<dbReference type="NCBIfam" id="TIGR03552">
    <property type="entry name" value="F420_cofC"/>
    <property type="match status" value="1"/>
</dbReference>
<dbReference type="OrthoDB" id="5144578at2"/>
<dbReference type="PANTHER" id="PTHR40392">
    <property type="entry name" value="2-PHOSPHO-L-LACTATE GUANYLYLTRANSFERASE"/>
    <property type="match status" value="1"/>
</dbReference>
<evidence type="ECO:0000256" key="4">
    <source>
        <dbReference type="ARBA" id="ARBA00023134"/>
    </source>
</evidence>
<keyword evidence="3 5" id="KW-0547">Nucleotide-binding</keyword>
<dbReference type="HAMAP" id="MF_02114">
    <property type="entry name" value="CofC"/>
    <property type="match status" value="1"/>
</dbReference>
<dbReference type="RefSeq" id="WP_118767783.1">
    <property type="nucleotide sequence ID" value="NZ_QWKP01000208.1"/>
</dbReference>
<sequence>MTSEPAVGRWIVVVPVKVATAGKSRLSGVLDDRVRAALVRAMALDTIDAALAASAVGHALVVTADPELRGAAGRFGLVDEPPLVPGVSPLDAAVLAGVAAARSRVPGVSVAMLLGDLPALRPDDLDAALDLAAAMPLGFVADAGGTGTTMLTAFGGADPNPHFGVGSAAAHTAAGHVPLAAPGSSSLRRDVDLPADLDEIARLELGVRTGPLLARLRG</sequence>
<dbReference type="UniPathway" id="UPA00071"/>
<protein>
    <recommendedName>
        <fullName evidence="5">Phosphoenolpyruvate guanylyltransferase</fullName>
        <shortName evidence="5">PEP guanylyltransferase</shortName>
        <ecNumber evidence="5">2.7.7.105</ecNumber>
    </recommendedName>
</protein>
<accession>A0A413RJV9</accession>
<dbReference type="Pfam" id="PF01983">
    <property type="entry name" value="CofC"/>
    <property type="match status" value="1"/>
</dbReference>
<comment type="caution">
    <text evidence="6">The sequence shown here is derived from an EMBL/GenBank/DDBJ whole genome shotgun (WGS) entry which is preliminary data.</text>
</comment>
<comment type="pathway">
    <text evidence="5">Cofactor biosynthesis; coenzyme F420 biosynthesis.</text>
</comment>